<reference evidence="2 3" key="2">
    <citation type="submission" date="2024-07" db="EMBL/GenBank/DDBJ databases">
        <authorList>
            <person name="Akdeniz Z."/>
        </authorList>
    </citation>
    <scope>NUCLEOTIDE SEQUENCE [LARGE SCALE GENOMIC DNA]</scope>
</reference>
<evidence type="ECO:0000313" key="1">
    <source>
        <dbReference type="EMBL" id="CAI9912734.1"/>
    </source>
</evidence>
<reference evidence="1" key="1">
    <citation type="submission" date="2023-06" db="EMBL/GenBank/DDBJ databases">
        <authorList>
            <person name="Kurt Z."/>
        </authorList>
    </citation>
    <scope>NUCLEOTIDE SEQUENCE</scope>
</reference>
<dbReference type="EMBL" id="CATOUU010000003">
    <property type="protein sequence ID" value="CAI9912734.1"/>
    <property type="molecule type" value="Genomic_DNA"/>
</dbReference>
<comment type="caution">
    <text evidence="1">The sequence shown here is derived from an EMBL/GenBank/DDBJ whole genome shotgun (WGS) entry which is preliminary data.</text>
</comment>
<dbReference type="EMBL" id="CAXDID020000038">
    <property type="protein sequence ID" value="CAL5998639.1"/>
    <property type="molecule type" value="Genomic_DNA"/>
</dbReference>
<gene>
    <name evidence="2" type="ORF">HINF_LOCUS15834</name>
    <name evidence="1" type="ORF">HINF_LOCUS379</name>
</gene>
<evidence type="ECO:0000313" key="3">
    <source>
        <dbReference type="Proteomes" id="UP001642409"/>
    </source>
</evidence>
<name>A0AA86N542_9EUKA</name>
<keyword evidence="3" id="KW-1185">Reference proteome</keyword>
<proteinExistence type="predicted"/>
<accession>A0AA86N542</accession>
<organism evidence="1">
    <name type="scientific">Hexamita inflata</name>
    <dbReference type="NCBI Taxonomy" id="28002"/>
    <lineage>
        <taxon>Eukaryota</taxon>
        <taxon>Metamonada</taxon>
        <taxon>Diplomonadida</taxon>
        <taxon>Hexamitidae</taxon>
        <taxon>Hexamitinae</taxon>
        <taxon>Hexamita</taxon>
    </lineage>
</organism>
<protein>
    <submittedName>
        <fullName evidence="2">Hypothetical_protein</fullName>
    </submittedName>
</protein>
<sequence length="162" mass="18818">MLKQYQKEIEKLLDQSLELCDDFNSPISFNSARQKVISKKLQDQDYTQKVISLNKNILYTNKKQLQDNYQDLQISRSLNDISRSRSQMQLVVSSVLPNVEIRHNFIQPMSQPQQVMRQLRKQNSKLRLQPTQSLATLSPLATQSFSNQSFSLATQIPEFQAK</sequence>
<dbReference type="AlphaFoldDB" id="A0AA86N542"/>
<evidence type="ECO:0000313" key="2">
    <source>
        <dbReference type="EMBL" id="CAL5998639.1"/>
    </source>
</evidence>
<dbReference type="Proteomes" id="UP001642409">
    <property type="component" value="Unassembled WGS sequence"/>
</dbReference>